<dbReference type="EMBL" id="CP008947">
    <property type="protein sequence ID" value="AII04532.1"/>
    <property type="molecule type" value="Genomic_DNA"/>
</dbReference>
<dbReference type="Proteomes" id="UP000028488">
    <property type="component" value="Chromosome"/>
</dbReference>
<dbReference type="AlphaFoldDB" id="A0A076EH43"/>
<dbReference type="eggNOG" id="ENOG50336I4">
    <property type="taxonomic scope" value="Bacteria"/>
</dbReference>
<keyword evidence="2" id="KW-1133">Transmembrane helix</keyword>
<dbReference type="Pfam" id="PF12028">
    <property type="entry name" value="DUF3515"/>
    <property type="match status" value="1"/>
</dbReference>
<proteinExistence type="predicted"/>
<dbReference type="RefSeq" id="WP_128638962.1">
    <property type="nucleotide sequence ID" value="NZ_CP008947.1"/>
</dbReference>
<evidence type="ECO:0000313" key="4">
    <source>
        <dbReference type="Proteomes" id="UP000028488"/>
    </source>
</evidence>
<evidence type="ECO:0000256" key="2">
    <source>
        <dbReference type="SAM" id="Phobius"/>
    </source>
</evidence>
<name>A0A076EH43_RHOOP</name>
<gene>
    <name evidence="3" type="ORF">EP51_07965</name>
</gene>
<organism evidence="3 4">
    <name type="scientific">Rhodococcus opacus</name>
    <name type="common">Nocardia opaca</name>
    <dbReference type="NCBI Taxonomy" id="37919"/>
    <lineage>
        <taxon>Bacteria</taxon>
        <taxon>Bacillati</taxon>
        <taxon>Actinomycetota</taxon>
        <taxon>Actinomycetes</taxon>
        <taxon>Mycobacteriales</taxon>
        <taxon>Nocardiaceae</taxon>
        <taxon>Rhodococcus</taxon>
    </lineage>
</organism>
<evidence type="ECO:0000313" key="3">
    <source>
        <dbReference type="EMBL" id="AII04532.1"/>
    </source>
</evidence>
<feature type="transmembrane region" description="Helical" evidence="2">
    <location>
        <begin position="26"/>
        <end position="49"/>
    </location>
</feature>
<keyword evidence="2" id="KW-0812">Transmembrane</keyword>
<sequence>MSDLEPEQSTPAGNSDPVPAERRNPALIATAVALPVTLVIGIVVAAVFAGRNPVKEPVSLGPVPAPASGSAECATLMGGLPDALGDYTRAELTEPAPEATAAWQPVEGEPLVLRCGLDRPAEFDQASPLQVIDGVQWFEISGASAGIDASSYFAVDRGVYIGLTVPTGVGPTPLQDISGAVSQALPQKPLDPAPVANP</sequence>
<evidence type="ECO:0000256" key="1">
    <source>
        <dbReference type="SAM" id="MobiDB-lite"/>
    </source>
</evidence>
<accession>A0A076EH43</accession>
<reference evidence="3 4" key="1">
    <citation type="submission" date="2014-07" db="EMBL/GenBank/DDBJ databases">
        <title>Genome Sequence of Rhodococcus opacus Strain R7, a Biodegrader of Mono- and Polycyclic Aromatic Hydrocarbons.</title>
        <authorList>
            <person name="Di Gennaro P."/>
            <person name="Zampolli J."/>
            <person name="Presti I."/>
            <person name="Cappelletti M."/>
            <person name="D'Ursi P."/>
            <person name="Orro A."/>
            <person name="Mezzelani A."/>
            <person name="Milanesi L."/>
        </authorList>
    </citation>
    <scope>NUCLEOTIDE SEQUENCE [LARGE SCALE GENOMIC DNA]</scope>
    <source>
        <strain evidence="3 4">R7</strain>
    </source>
</reference>
<feature type="region of interest" description="Disordered" evidence="1">
    <location>
        <begin position="1"/>
        <end position="21"/>
    </location>
</feature>
<keyword evidence="2" id="KW-0472">Membrane</keyword>
<protein>
    <submittedName>
        <fullName evidence="3">Membrane protein</fullName>
    </submittedName>
</protein>
<dbReference type="InterPro" id="IPR021903">
    <property type="entry name" value="DUF3515"/>
</dbReference>